<reference evidence="2" key="1">
    <citation type="submission" date="2020-12" db="EMBL/GenBank/DDBJ databases">
        <title>WGS assembly of Carya illinoinensis cv. Pawnee.</title>
        <authorList>
            <person name="Platts A."/>
            <person name="Shu S."/>
            <person name="Wright S."/>
            <person name="Barry K."/>
            <person name="Edger P."/>
            <person name="Pires J.C."/>
            <person name="Schmutz J."/>
        </authorList>
    </citation>
    <scope>NUCLEOTIDE SEQUENCE</scope>
    <source>
        <tissue evidence="2">Leaf</tissue>
    </source>
</reference>
<name>A0A8T1N255_CARIL</name>
<dbReference type="Pfam" id="PF17919">
    <property type="entry name" value="RT_RNaseH_2"/>
    <property type="match status" value="1"/>
</dbReference>
<comment type="caution">
    <text evidence="2">The sequence shown here is derived from an EMBL/GenBank/DDBJ whole genome shotgun (WGS) entry which is preliminary data.</text>
</comment>
<feature type="domain" description="Reverse transcriptase/retrotransposon-derived protein RNase H-like" evidence="1">
    <location>
        <begin position="19"/>
        <end position="116"/>
    </location>
</feature>
<evidence type="ECO:0000313" key="2">
    <source>
        <dbReference type="EMBL" id="KAG6624936.1"/>
    </source>
</evidence>
<sequence length="139" mass="15626">MKKQCNPLFARLHSNPSLWTDVHTNKVKKIKTNVKTLPCLGIPTSNIFKIVEIDTSNIGYGSILKQVSPGSFEQIICFHSGTWNHAQHNYSTIKKEILSILLCISKFQSDLLNQGFLLRIVCKSAKTVLEQDVKNIASK</sequence>
<keyword evidence="3" id="KW-1185">Reference proteome</keyword>
<dbReference type="InterPro" id="IPR051320">
    <property type="entry name" value="Viral_Replic_Matur_Polypro"/>
</dbReference>
<dbReference type="InterPro" id="IPR041577">
    <property type="entry name" value="RT_RNaseH_2"/>
</dbReference>
<proteinExistence type="predicted"/>
<gene>
    <name evidence="2" type="ORF">CIPAW_16G060800</name>
</gene>
<accession>A0A8T1N255</accession>
<evidence type="ECO:0000313" key="3">
    <source>
        <dbReference type="Proteomes" id="UP000811609"/>
    </source>
</evidence>
<dbReference type="PANTHER" id="PTHR33064">
    <property type="entry name" value="POL PROTEIN"/>
    <property type="match status" value="1"/>
</dbReference>
<dbReference type="Proteomes" id="UP000811609">
    <property type="component" value="Chromosome 16"/>
</dbReference>
<dbReference type="AlphaFoldDB" id="A0A8T1N255"/>
<organism evidence="2 3">
    <name type="scientific">Carya illinoinensis</name>
    <name type="common">Pecan</name>
    <dbReference type="NCBI Taxonomy" id="32201"/>
    <lineage>
        <taxon>Eukaryota</taxon>
        <taxon>Viridiplantae</taxon>
        <taxon>Streptophyta</taxon>
        <taxon>Embryophyta</taxon>
        <taxon>Tracheophyta</taxon>
        <taxon>Spermatophyta</taxon>
        <taxon>Magnoliopsida</taxon>
        <taxon>eudicotyledons</taxon>
        <taxon>Gunneridae</taxon>
        <taxon>Pentapetalae</taxon>
        <taxon>rosids</taxon>
        <taxon>fabids</taxon>
        <taxon>Fagales</taxon>
        <taxon>Juglandaceae</taxon>
        <taxon>Carya</taxon>
    </lineage>
</organism>
<protein>
    <recommendedName>
        <fullName evidence="1">Reverse transcriptase/retrotransposon-derived protein RNase H-like domain-containing protein</fullName>
    </recommendedName>
</protein>
<dbReference type="EMBL" id="CM031824">
    <property type="protein sequence ID" value="KAG6624936.1"/>
    <property type="molecule type" value="Genomic_DNA"/>
</dbReference>
<dbReference type="PANTHER" id="PTHR33064:SF37">
    <property type="entry name" value="RIBONUCLEASE H"/>
    <property type="match status" value="1"/>
</dbReference>
<evidence type="ECO:0000259" key="1">
    <source>
        <dbReference type="Pfam" id="PF17919"/>
    </source>
</evidence>